<dbReference type="Pfam" id="PF00332">
    <property type="entry name" value="Glyco_hydro_17"/>
    <property type="match status" value="1"/>
</dbReference>
<dbReference type="InterPro" id="IPR017853">
    <property type="entry name" value="GH"/>
</dbReference>
<feature type="signal peptide" evidence="5">
    <location>
        <begin position="1"/>
        <end position="20"/>
    </location>
</feature>
<evidence type="ECO:0000256" key="2">
    <source>
        <dbReference type="ARBA" id="ARBA00022801"/>
    </source>
</evidence>
<feature type="chain" id="PRO_5035941525" evidence="5">
    <location>
        <begin position="21"/>
        <end position="392"/>
    </location>
</feature>
<comment type="similarity">
    <text evidence="1 4">Belongs to the glycosyl hydrolase 17 family.</text>
</comment>
<name>A0A8S0UBU5_OLEEU</name>
<keyword evidence="2" id="KW-0378">Hydrolase</keyword>
<reference evidence="6 7" key="1">
    <citation type="submission" date="2019-12" db="EMBL/GenBank/DDBJ databases">
        <authorList>
            <person name="Alioto T."/>
            <person name="Alioto T."/>
            <person name="Gomez Garrido J."/>
        </authorList>
    </citation>
    <scope>NUCLEOTIDE SEQUENCE [LARGE SCALE GENOMIC DNA]</scope>
</reference>
<evidence type="ECO:0000313" key="6">
    <source>
        <dbReference type="EMBL" id="CAA3015315.1"/>
    </source>
</evidence>
<keyword evidence="5" id="KW-0732">Signal</keyword>
<dbReference type="AlphaFoldDB" id="A0A8S0UBU5"/>
<keyword evidence="7" id="KW-1185">Reference proteome</keyword>
<proteinExistence type="inferred from homology"/>
<dbReference type="Proteomes" id="UP000594638">
    <property type="component" value="Unassembled WGS sequence"/>
</dbReference>
<dbReference type="GO" id="GO:0005975">
    <property type="term" value="P:carbohydrate metabolic process"/>
    <property type="evidence" value="ECO:0007669"/>
    <property type="project" value="InterPro"/>
</dbReference>
<dbReference type="Gramene" id="OE9A002862T1">
    <property type="protein sequence ID" value="OE9A002862C1"/>
    <property type="gene ID" value="OE9A002862"/>
</dbReference>
<comment type="caution">
    <text evidence="6">The sequence shown here is derived from an EMBL/GenBank/DDBJ whole genome shotgun (WGS) entry which is preliminary data.</text>
</comment>
<dbReference type="EMBL" id="CACTIH010007542">
    <property type="protein sequence ID" value="CAA3015315.1"/>
    <property type="molecule type" value="Genomic_DNA"/>
</dbReference>
<dbReference type="SUPFAM" id="SSF51445">
    <property type="entry name" value="(Trans)glycosidases"/>
    <property type="match status" value="1"/>
</dbReference>
<evidence type="ECO:0000256" key="4">
    <source>
        <dbReference type="RuleBase" id="RU004335"/>
    </source>
</evidence>
<dbReference type="OrthoDB" id="1293114at2759"/>
<sequence length="392" mass="42985">MAPLSLYAALLLICATACTATTVGVTYNPSVPNIPPPEKVVSTLQSLHVQAVHLLDPTPAAVRAFAYTNISLLLSVPNDLVPSFAVNRSAATLWLYSLVLPYHPRTRISLISVGTDFISAAASSSDAASDPTTTLTPAMNNLHTSLRDLGIRSIPVSTTFSFINVMTTSFPPSSAEFQEPVNSLIITPLLQFLDETNSSFLINLFPYNVYRMNSEIPVGYALFQENPFNFRDDTITGVRYRNLFDMMVDAVIAAMAVLGKENIQVIVTETGWPNEDGSEAIGNYAEMYLKGLLMHLRSGMGTPLKKEGVAQAYIYQLFDEFDLKNSSNKNGTSISRSGLGEQRWGIMHPNMTLKYRIDFSGSQKILGNGNCLVQMQVLVFLVLVPIHRIFTA</sequence>
<evidence type="ECO:0000256" key="5">
    <source>
        <dbReference type="SAM" id="SignalP"/>
    </source>
</evidence>
<dbReference type="GO" id="GO:0004553">
    <property type="term" value="F:hydrolase activity, hydrolyzing O-glycosyl compounds"/>
    <property type="evidence" value="ECO:0007669"/>
    <property type="project" value="InterPro"/>
</dbReference>
<keyword evidence="3" id="KW-0326">Glycosidase</keyword>
<dbReference type="InterPro" id="IPR044965">
    <property type="entry name" value="Glyco_hydro_17_plant"/>
</dbReference>
<dbReference type="InterPro" id="IPR000490">
    <property type="entry name" value="Glyco_hydro_17"/>
</dbReference>
<protein>
    <submittedName>
        <fullName evidence="6">Glucan endo-1,3-beta-glucosidase</fullName>
    </submittedName>
</protein>
<evidence type="ECO:0000256" key="3">
    <source>
        <dbReference type="ARBA" id="ARBA00023295"/>
    </source>
</evidence>
<accession>A0A8S0UBU5</accession>
<gene>
    <name evidence="6" type="ORF">OLEA9_A002862</name>
</gene>
<dbReference type="Gene3D" id="3.20.20.80">
    <property type="entry name" value="Glycosidases"/>
    <property type="match status" value="1"/>
</dbReference>
<evidence type="ECO:0000313" key="7">
    <source>
        <dbReference type="Proteomes" id="UP000594638"/>
    </source>
</evidence>
<dbReference type="PANTHER" id="PTHR32227">
    <property type="entry name" value="GLUCAN ENDO-1,3-BETA-GLUCOSIDASE BG1-RELATED-RELATED"/>
    <property type="match status" value="1"/>
</dbReference>
<evidence type="ECO:0000256" key="1">
    <source>
        <dbReference type="ARBA" id="ARBA00008773"/>
    </source>
</evidence>
<organism evidence="6 7">
    <name type="scientific">Olea europaea subsp. europaea</name>
    <dbReference type="NCBI Taxonomy" id="158383"/>
    <lineage>
        <taxon>Eukaryota</taxon>
        <taxon>Viridiplantae</taxon>
        <taxon>Streptophyta</taxon>
        <taxon>Embryophyta</taxon>
        <taxon>Tracheophyta</taxon>
        <taxon>Spermatophyta</taxon>
        <taxon>Magnoliopsida</taxon>
        <taxon>eudicotyledons</taxon>
        <taxon>Gunneridae</taxon>
        <taxon>Pentapetalae</taxon>
        <taxon>asterids</taxon>
        <taxon>lamiids</taxon>
        <taxon>Lamiales</taxon>
        <taxon>Oleaceae</taxon>
        <taxon>Oleeae</taxon>
        <taxon>Olea</taxon>
    </lineage>
</organism>